<dbReference type="AlphaFoldDB" id="K1U1N8"/>
<evidence type="ECO:0000256" key="3">
    <source>
        <dbReference type="ARBA" id="ARBA00022692"/>
    </source>
</evidence>
<keyword evidence="2" id="KW-1003">Cell membrane</keyword>
<proteinExistence type="predicted"/>
<evidence type="ECO:0000256" key="5">
    <source>
        <dbReference type="ARBA" id="ARBA00023136"/>
    </source>
</evidence>
<feature type="transmembrane region" description="Helical" evidence="6">
    <location>
        <begin position="28"/>
        <end position="48"/>
    </location>
</feature>
<evidence type="ECO:0000256" key="6">
    <source>
        <dbReference type="SAM" id="Phobius"/>
    </source>
</evidence>
<feature type="transmembrane region" description="Helical" evidence="6">
    <location>
        <begin position="85"/>
        <end position="103"/>
    </location>
</feature>
<dbReference type="PANTHER" id="PTHR30250">
    <property type="entry name" value="PST FAMILY PREDICTED COLANIC ACID TRANSPORTER"/>
    <property type="match status" value="1"/>
</dbReference>
<comment type="subcellular location">
    <subcellularLocation>
        <location evidence="1">Cell membrane</location>
        <topology evidence="1">Multi-pass membrane protein</topology>
    </subcellularLocation>
</comment>
<protein>
    <submittedName>
        <fullName evidence="7">Biosynthesis protein</fullName>
    </submittedName>
</protein>
<sequence>MFLAGACIIAFAVPEIHVLTTEQYYGAWLYVPVLGMAMVFSAFVSYLGSVYMVEKCSKRTFVTSMIGALLNIALNFLLIPSKLGVQGAAIATCVSYFVVFVIRAVDARKFIPFRFYVVGVTENCILLTVQTLFIVLQLPGWKIAQAVCILLLLLLNRKPLLDGAGKIVRFRR</sequence>
<name>K1U1N8_9ZZZZ</name>
<organism evidence="7">
    <name type="scientific">human gut metagenome</name>
    <dbReference type="NCBI Taxonomy" id="408170"/>
    <lineage>
        <taxon>unclassified sequences</taxon>
        <taxon>metagenomes</taxon>
        <taxon>organismal metagenomes</taxon>
    </lineage>
</organism>
<keyword evidence="4 6" id="KW-1133">Transmembrane helix</keyword>
<accession>K1U1N8</accession>
<dbReference type="PANTHER" id="PTHR30250:SF11">
    <property type="entry name" value="O-ANTIGEN TRANSPORTER-RELATED"/>
    <property type="match status" value="1"/>
</dbReference>
<evidence type="ECO:0000256" key="1">
    <source>
        <dbReference type="ARBA" id="ARBA00004651"/>
    </source>
</evidence>
<reference evidence="7" key="1">
    <citation type="journal article" date="2013" name="Environ. Microbiol.">
        <title>Microbiota from the distal guts of lean and obese adolescents exhibit partial functional redundancy besides clear differences in community structure.</title>
        <authorList>
            <person name="Ferrer M."/>
            <person name="Ruiz A."/>
            <person name="Lanza F."/>
            <person name="Haange S.B."/>
            <person name="Oberbach A."/>
            <person name="Till H."/>
            <person name="Bargiela R."/>
            <person name="Campoy C."/>
            <person name="Segura M.T."/>
            <person name="Richter M."/>
            <person name="von Bergen M."/>
            <person name="Seifert J."/>
            <person name="Suarez A."/>
        </authorList>
    </citation>
    <scope>NUCLEOTIDE SEQUENCE</scope>
</reference>
<evidence type="ECO:0000313" key="7">
    <source>
        <dbReference type="EMBL" id="EKC65416.1"/>
    </source>
</evidence>
<dbReference type="InterPro" id="IPR050833">
    <property type="entry name" value="Poly_Biosynth_Transport"/>
</dbReference>
<keyword evidence="3 6" id="KW-0812">Transmembrane</keyword>
<dbReference type="GO" id="GO:0005886">
    <property type="term" value="C:plasma membrane"/>
    <property type="evidence" value="ECO:0007669"/>
    <property type="project" value="UniProtKB-SubCell"/>
</dbReference>
<evidence type="ECO:0000256" key="4">
    <source>
        <dbReference type="ARBA" id="ARBA00022989"/>
    </source>
</evidence>
<dbReference type="EMBL" id="AJWZ01004448">
    <property type="protein sequence ID" value="EKC65416.1"/>
    <property type="molecule type" value="Genomic_DNA"/>
</dbReference>
<feature type="transmembrane region" description="Helical" evidence="6">
    <location>
        <begin position="140"/>
        <end position="156"/>
    </location>
</feature>
<gene>
    <name evidence="7" type="ORF">OBE_06463</name>
</gene>
<feature type="transmembrane region" description="Helical" evidence="6">
    <location>
        <begin position="60"/>
        <end position="79"/>
    </location>
</feature>
<keyword evidence="5 6" id="KW-0472">Membrane</keyword>
<feature type="transmembrane region" description="Helical" evidence="6">
    <location>
        <begin position="115"/>
        <end position="134"/>
    </location>
</feature>
<evidence type="ECO:0000256" key="2">
    <source>
        <dbReference type="ARBA" id="ARBA00022475"/>
    </source>
</evidence>
<comment type="caution">
    <text evidence="7">The sequence shown here is derived from an EMBL/GenBank/DDBJ whole genome shotgun (WGS) entry which is preliminary data.</text>
</comment>